<sequence length="354" mass="39070">MYTSKILKVTIVGATGKTGKSLALTLKQSSIIDELAVYDTNPIAGLLLELSHIDSRCKTICCNMESDKRRLEHALTGAKVVVITLEYQYLYEEAHFLKMLIPQIVNYCPQALVALVSRSTNCLLPMMFELYKKLGIYEHGRLFGITNLYSIRANNCASKTIGISPEFISVPLIGGCSTKTCIPVFSHTRPCANFSFEETLGMTQIMQTADYRLAQAYNDTSTNIVESSSVCTGFAAARFCISLCKAVRSESGIFEYAYVRCCLIPELKYMTTLMELGPHGLQKYMGLPELTNQECTSLFRVIPEIRKSIALGESGVGDAISGRYIGVGRIARNDTVNSDKSKWQARCGGGESER</sequence>
<feature type="domain" description="Lactate/malate dehydrogenase N-terminal" evidence="7">
    <location>
        <begin position="8"/>
        <end position="144"/>
    </location>
</feature>
<dbReference type="InterPro" id="IPR036291">
    <property type="entry name" value="NAD(P)-bd_dom_sf"/>
</dbReference>
<dbReference type="PANTHER" id="PTHR11540">
    <property type="entry name" value="MALATE AND LACTATE DEHYDROGENASE"/>
    <property type="match status" value="1"/>
</dbReference>
<dbReference type="Pfam" id="PF02866">
    <property type="entry name" value="Ldh_1_C"/>
    <property type="match status" value="1"/>
</dbReference>
<keyword evidence="5" id="KW-0520">NAD</keyword>
<reference evidence="10" key="1">
    <citation type="submission" date="2025-08" db="UniProtKB">
        <authorList>
            <consortium name="RefSeq"/>
        </authorList>
    </citation>
    <scope>IDENTIFICATION</scope>
</reference>
<evidence type="ECO:0000256" key="5">
    <source>
        <dbReference type="ARBA" id="ARBA00023027"/>
    </source>
</evidence>
<dbReference type="InterPro" id="IPR015955">
    <property type="entry name" value="Lactate_DH/Glyco_Ohase_4_C"/>
</dbReference>
<evidence type="ECO:0000256" key="4">
    <source>
        <dbReference type="ARBA" id="ARBA00023002"/>
    </source>
</evidence>
<dbReference type="Proteomes" id="UP000695007">
    <property type="component" value="Unplaced"/>
</dbReference>
<evidence type="ECO:0000259" key="8">
    <source>
        <dbReference type="Pfam" id="PF02866"/>
    </source>
</evidence>
<keyword evidence="4 6" id="KW-0560">Oxidoreductase</keyword>
<evidence type="ECO:0000313" key="10">
    <source>
        <dbReference type="RefSeq" id="XP_011500923.1"/>
    </source>
</evidence>
<dbReference type="GO" id="GO:0030060">
    <property type="term" value="F:L-malate dehydrogenase (NAD+) activity"/>
    <property type="evidence" value="ECO:0007669"/>
    <property type="project" value="UniProtKB-EC"/>
</dbReference>
<protein>
    <recommendedName>
        <fullName evidence="2">Malate dehydrogenase, mitochondrial</fullName>
        <ecNumber evidence="1">1.1.1.37</ecNumber>
    </recommendedName>
</protein>
<evidence type="ECO:0000256" key="3">
    <source>
        <dbReference type="ARBA" id="ARBA00022532"/>
    </source>
</evidence>
<dbReference type="SUPFAM" id="SSF56327">
    <property type="entry name" value="LDH C-terminal domain-like"/>
    <property type="match status" value="1"/>
</dbReference>
<evidence type="ECO:0000256" key="6">
    <source>
        <dbReference type="RuleBase" id="RU003369"/>
    </source>
</evidence>
<dbReference type="EC" id="1.1.1.37" evidence="1"/>
<keyword evidence="3" id="KW-0816">Tricarboxylic acid cycle</keyword>
<dbReference type="GeneID" id="105364641"/>
<keyword evidence="9" id="KW-1185">Reference proteome</keyword>
<dbReference type="InterPro" id="IPR001236">
    <property type="entry name" value="Lactate/malate_DH_N"/>
</dbReference>
<evidence type="ECO:0000259" key="7">
    <source>
        <dbReference type="Pfam" id="PF00056"/>
    </source>
</evidence>
<name>A0AAJ7DYC8_9HYME</name>
<dbReference type="Gene3D" id="3.90.110.10">
    <property type="entry name" value="Lactate dehydrogenase/glycoside hydrolase, family 4, C-terminal"/>
    <property type="match status" value="1"/>
</dbReference>
<feature type="domain" description="Lactate/malate dehydrogenase C-terminal" evidence="8">
    <location>
        <begin position="146"/>
        <end position="313"/>
    </location>
</feature>
<evidence type="ECO:0000256" key="1">
    <source>
        <dbReference type="ARBA" id="ARBA00012995"/>
    </source>
</evidence>
<evidence type="ECO:0000256" key="2">
    <source>
        <dbReference type="ARBA" id="ARBA00016075"/>
    </source>
</evidence>
<dbReference type="KEGG" id="csol:105364641"/>
<organism evidence="9 10">
    <name type="scientific">Ceratosolen solmsi marchali</name>
    <dbReference type="NCBI Taxonomy" id="326594"/>
    <lineage>
        <taxon>Eukaryota</taxon>
        <taxon>Metazoa</taxon>
        <taxon>Ecdysozoa</taxon>
        <taxon>Arthropoda</taxon>
        <taxon>Hexapoda</taxon>
        <taxon>Insecta</taxon>
        <taxon>Pterygota</taxon>
        <taxon>Neoptera</taxon>
        <taxon>Endopterygota</taxon>
        <taxon>Hymenoptera</taxon>
        <taxon>Apocrita</taxon>
        <taxon>Proctotrupomorpha</taxon>
        <taxon>Chalcidoidea</taxon>
        <taxon>Agaonidae</taxon>
        <taxon>Agaoninae</taxon>
        <taxon>Ceratosolen</taxon>
    </lineage>
</organism>
<dbReference type="SUPFAM" id="SSF51735">
    <property type="entry name" value="NAD(P)-binding Rossmann-fold domains"/>
    <property type="match status" value="1"/>
</dbReference>
<dbReference type="AlphaFoldDB" id="A0AAJ7DYC8"/>
<dbReference type="Pfam" id="PF00056">
    <property type="entry name" value="Ldh_1_N"/>
    <property type="match status" value="1"/>
</dbReference>
<gene>
    <name evidence="10" type="primary">LOC105364641</name>
</gene>
<dbReference type="GO" id="GO:0005739">
    <property type="term" value="C:mitochondrion"/>
    <property type="evidence" value="ECO:0007669"/>
    <property type="project" value="TreeGrafter"/>
</dbReference>
<dbReference type="RefSeq" id="XP_011500923.1">
    <property type="nucleotide sequence ID" value="XM_011502621.1"/>
</dbReference>
<evidence type="ECO:0000313" key="9">
    <source>
        <dbReference type="Proteomes" id="UP000695007"/>
    </source>
</evidence>
<dbReference type="Gene3D" id="3.40.50.720">
    <property type="entry name" value="NAD(P)-binding Rossmann-like Domain"/>
    <property type="match status" value="1"/>
</dbReference>
<comment type="similarity">
    <text evidence="6">Belongs to the LDH/MDH superfamily.</text>
</comment>
<accession>A0AAJ7DYC8</accession>
<dbReference type="InterPro" id="IPR022383">
    <property type="entry name" value="Lactate/malate_DH_C"/>
</dbReference>
<dbReference type="PANTHER" id="PTHR11540:SF16">
    <property type="entry name" value="MALATE DEHYDROGENASE, MITOCHONDRIAL"/>
    <property type="match status" value="1"/>
</dbReference>
<dbReference type="GO" id="GO:0006099">
    <property type="term" value="P:tricarboxylic acid cycle"/>
    <property type="evidence" value="ECO:0007669"/>
    <property type="project" value="UniProtKB-KW"/>
</dbReference>
<proteinExistence type="inferred from homology"/>